<proteinExistence type="predicted"/>
<evidence type="ECO:0000313" key="1">
    <source>
        <dbReference type="EMBL" id="MET3691291.1"/>
    </source>
</evidence>
<organism evidence="1 2">
    <name type="scientific">Methylobacterium goesingense</name>
    <dbReference type="NCBI Taxonomy" id="243690"/>
    <lineage>
        <taxon>Bacteria</taxon>
        <taxon>Pseudomonadati</taxon>
        <taxon>Pseudomonadota</taxon>
        <taxon>Alphaproteobacteria</taxon>
        <taxon>Hyphomicrobiales</taxon>
        <taxon>Methylobacteriaceae</taxon>
        <taxon>Methylobacterium</taxon>
    </lineage>
</organism>
<name>A0ABV2L3C0_9HYPH</name>
<evidence type="ECO:0000313" key="2">
    <source>
        <dbReference type="Proteomes" id="UP001549145"/>
    </source>
</evidence>
<accession>A0ABV2L3C0</accession>
<gene>
    <name evidence="1" type="ORF">ABID43_000810</name>
</gene>
<comment type="caution">
    <text evidence="1">The sequence shown here is derived from an EMBL/GenBank/DDBJ whole genome shotgun (WGS) entry which is preliminary data.</text>
</comment>
<reference evidence="1 2" key="1">
    <citation type="submission" date="2024-06" db="EMBL/GenBank/DDBJ databases">
        <title>Genomic Encyclopedia of Type Strains, Phase IV (KMG-IV): sequencing the most valuable type-strain genomes for metagenomic binning, comparative biology and taxonomic classification.</title>
        <authorList>
            <person name="Goeker M."/>
        </authorList>
    </citation>
    <scope>NUCLEOTIDE SEQUENCE [LARGE SCALE GENOMIC DNA]</scope>
    <source>
        <strain evidence="1 2">DSM 21331</strain>
    </source>
</reference>
<dbReference type="EMBL" id="JBEPMM010000001">
    <property type="protein sequence ID" value="MET3691291.1"/>
    <property type="molecule type" value="Genomic_DNA"/>
</dbReference>
<dbReference type="Proteomes" id="UP001549145">
    <property type="component" value="Unassembled WGS sequence"/>
</dbReference>
<sequence>MRQSLWDRLTTRDRAREACFLSGREPDELVAGVIVDAAGRRHWCRKARWRWYADAVTTATPAPVEHQDNGPGVEV</sequence>
<dbReference type="RefSeq" id="WP_238276135.1">
    <property type="nucleotide sequence ID" value="NZ_BPQL01000014.1"/>
</dbReference>
<protein>
    <submittedName>
        <fullName evidence="1">Uncharacterized protein</fullName>
    </submittedName>
</protein>
<keyword evidence="2" id="KW-1185">Reference proteome</keyword>